<feature type="compositionally biased region" description="Basic residues" evidence="10">
    <location>
        <begin position="124"/>
        <end position="138"/>
    </location>
</feature>
<evidence type="ECO:0000313" key="13">
    <source>
        <dbReference type="Proteomes" id="UP001140091"/>
    </source>
</evidence>
<dbReference type="EMBL" id="JANBPK010001046">
    <property type="protein sequence ID" value="KAJ2926799.1"/>
    <property type="molecule type" value="Genomic_DNA"/>
</dbReference>
<evidence type="ECO:0000256" key="7">
    <source>
        <dbReference type="ARBA" id="ARBA00022490"/>
    </source>
</evidence>
<dbReference type="GO" id="GO:0061015">
    <property type="term" value="P:snRNA import into nucleus"/>
    <property type="evidence" value="ECO:0007669"/>
    <property type="project" value="InterPro"/>
</dbReference>
<feature type="non-terminal residue" evidence="12">
    <location>
        <position position="486"/>
    </location>
</feature>
<evidence type="ECO:0000256" key="4">
    <source>
        <dbReference type="ARBA" id="ARBA00007540"/>
    </source>
</evidence>
<evidence type="ECO:0000256" key="5">
    <source>
        <dbReference type="ARBA" id="ARBA00016034"/>
    </source>
</evidence>
<evidence type="ECO:0000259" key="11">
    <source>
        <dbReference type="Pfam" id="PF21974"/>
    </source>
</evidence>
<feature type="compositionally biased region" description="Acidic residues" evidence="10">
    <location>
        <begin position="58"/>
        <end position="68"/>
    </location>
</feature>
<keyword evidence="7" id="KW-0963">Cytoplasm</keyword>
<dbReference type="GO" id="GO:0005634">
    <property type="term" value="C:nucleus"/>
    <property type="evidence" value="ECO:0007669"/>
    <property type="project" value="UniProtKB-SubCell"/>
</dbReference>
<keyword evidence="8" id="KW-0694">RNA-binding</keyword>
<protein>
    <recommendedName>
        <fullName evidence="5">Snurportin-1</fullName>
    </recommendedName>
</protein>
<feature type="region of interest" description="Disordered" evidence="10">
    <location>
        <begin position="31"/>
        <end position="80"/>
    </location>
</feature>
<evidence type="ECO:0000256" key="6">
    <source>
        <dbReference type="ARBA" id="ARBA00022448"/>
    </source>
</evidence>
<proteinExistence type="inferred from homology"/>
<evidence type="ECO:0000256" key="9">
    <source>
        <dbReference type="ARBA" id="ARBA00023242"/>
    </source>
</evidence>
<evidence type="ECO:0000313" key="12">
    <source>
        <dbReference type="EMBL" id="KAJ2926799.1"/>
    </source>
</evidence>
<comment type="caution">
    <text evidence="12">The sequence shown here is derived from an EMBL/GenBank/DDBJ whole genome shotgun (WGS) entry which is preliminary data.</text>
</comment>
<evidence type="ECO:0000256" key="8">
    <source>
        <dbReference type="ARBA" id="ARBA00022884"/>
    </source>
</evidence>
<feature type="region of interest" description="Disordered" evidence="10">
    <location>
        <begin position="94"/>
        <end position="143"/>
    </location>
</feature>
<dbReference type="InterPro" id="IPR047857">
    <property type="entry name" value="Snurportin1_C"/>
</dbReference>
<name>A0A9W8MFK8_9AGAR</name>
<dbReference type="OrthoDB" id="10003593at2759"/>
<dbReference type="GO" id="GO:0005737">
    <property type="term" value="C:cytoplasm"/>
    <property type="evidence" value="ECO:0007669"/>
    <property type="project" value="UniProtKB-SubCell"/>
</dbReference>
<gene>
    <name evidence="12" type="ORF">H1R20_g10316</name>
</gene>
<dbReference type="Gene3D" id="3.30.470.30">
    <property type="entry name" value="DNA ligase/mRNA capping enzyme"/>
    <property type="match status" value="1"/>
</dbReference>
<dbReference type="InterPro" id="IPR017336">
    <property type="entry name" value="Snurportin-1"/>
</dbReference>
<comment type="similarity">
    <text evidence="4">Belongs to the snurportin family.</text>
</comment>
<feature type="domain" description="Snurportin-1 m3G cap-binding" evidence="11">
    <location>
        <begin position="176"/>
        <end position="284"/>
    </location>
</feature>
<dbReference type="Proteomes" id="UP001140091">
    <property type="component" value="Unassembled WGS sequence"/>
</dbReference>
<comment type="function">
    <text evidence="1">Functions as an U snRNP-specific nuclear import adapter. Involved in the trimethylguanosine (m3G)-cap-dependent nuclear import of U snRNPs. Binds specifically to the terminal m3G-cap U snRNAs.</text>
</comment>
<sequence>MFQERKQGFKLPPVVNRETFVPQEIRRNKALEEQKRRRAQQIESNRQFDLFANLSINDDSDSDEPAEDGDTHVPASGAVGPYVALLKERTADNDMEAESMQSPGPPDQAPGISEVLDVPSAHTEKKRSKKRNKKKSKNNNKPSKWADQCMYAELLEMVLDDPYWSANGINEDHDPLPKDLESGWVVVAPVPVGKRCLVVTHQAAGRGGTVANTTVRSRLLGKSLIPRFPSPLPPLTVLDCILDANWRNNGIVHVLDVVRWKGQDIGDCEASLRFWWRDTRLGELPRNLPPTINFFPRNAKAESTGHSEHTKPPQFPYPTYFLPIPYHTDTSLAALDTEIIPAARSKRSITVDVPIPNKEPLDCVTAATSMDVELGTGVPSSPMFTFTSTLSPSIVMSPVPVTVEPDGLLLYVAEAGYEPGTSPLSSWVPISGYQSPGDPIPSSNPLAEQPLDLFQTFVQRRIQRQLSKGLPVSAGRDLSMDIESSA</sequence>
<dbReference type="GO" id="GO:0003723">
    <property type="term" value="F:RNA binding"/>
    <property type="evidence" value="ECO:0007669"/>
    <property type="project" value="UniProtKB-KW"/>
</dbReference>
<evidence type="ECO:0000256" key="3">
    <source>
        <dbReference type="ARBA" id="ARBA00004496"/>
    </source>
</evidence>
<dbReference type="AlphaFoldDB" id="A0A9W8MFK8"/>
<dbReference type="PANTHER" id="PTHR13403">
    <property type="entry name" value="SNURPORTIN1 RNUT1 PROTEIN RNA, U TRANSPORTER 1"/>
    <property type="match status" value="1"/>
</dbReference>
<dbReference type="Pfam" id="PF21974">
    <property type="entry name" value="SPN1_m3Gcap_bd"/>
    <property type="match status" value="1"/>
</dbReference>
<evidence type="ECO:0000256" key="1">
    <source>
        <dbReference type="ARBA" id="ARBA00003975"/>
    </source>
</evidence>
<keyword evidence="13" id="KW-1185">Reference proteome</keyword>
<reference evidence="12" key="1">
    <citation type="submission" date="2022-06" db="EMBL/GenBank/DDBJ databases">
        <title>Genome Sequence of Candolleomyces eurysporus.</title>
        <authorList>
            <person name="Buettner E."/>
        </authorList>
    </citation>
    <scope>NUCLEOTIDE SEQUENCE</scope>
    <source>
        <strain evidence="12">VTCC 930004</strain>
    </source>
</reference>
<accession>A0A9W8MFK8</accession>
<comment type="subcellular location">
    <subcellularLocation>
        <location evidence="3">Cytoplasm</location>
    </subcellularLocation>
    <subcellularLocation>
        <location evidence="2">Nucleus</location>
    </subcellularLocation>
</comment>
<organism evidence="12 13">
    <name type="scientific">Candolleomyces eurysporus</name>
    <dbReference type="NCBI Taxonomy" id="2828524"/>
    <lineage>
        <taxon>Eukaryota</taxon>
        <taxon>Fungi</taxon>
        <taxon>Dikarya</taxon>
        <taxon>Basidiomycota</taxon>
        <taxon>Agaricomycotina</taxon>
        <taxon>Agaricomycetes</taxon>
        <taxon>Agaricomycetidae</taxon>
        <taxon>Agaricales</taxon>
        <taxon>Agaricineae</taxon>
        <taxon>Psathyrellaceae</taxon>
        <taxon>Candolleomyces</taxon>
    </lineage>
</organism>
<keyword evidence="9" id="KW-0539">Nucleus</keyword>
<keyword evidence="6" id="KW-0813">Transport</keyword>
<dbReference type="PANTHER" id="PTHR13403:SF6">
    <property type="entry name" value="SNURPORTIN-1"/>
    <property type="match status" value="1"/>
</dbReference>
<evidence type="ECO:0000256" key="2">
    <source>
        <dbReference type="ARBA" id="ARBA00004123"/>
    </source>
</evidence>
<evidence type="ECO:0000256" key="10">
    <source>
        <dbReference type="SAM" id="MobiDB-lite"/>
    </source>
</evidence>